<reference evidence="3" key="1">
    <citation type="journal article" date="2012" name="Nat. Genet.">
        <title>Lifestyle transitions in plant pathogenic Colletotrichum fungi deciphered by genome and transcriptome analyses.</title>
        <authorList>
            <person name="O'Connell R.J."/>
            <person name="Thon M.R."/>
            <person name="Hacquard S."/>
            <person name="Amyotte S.G."/>
            <person name="Kleemann J."/>
            <person name="Torres M.F."/>
            <person name="Damm U."/>
            <person name="Buiate E.A."/>
            <person name="Epstein L."/>
            <person name="Alkan N."/>
            <person name="Altmueller J."/>
            <person name="Alvarado-Balderrama L."/>
            <person name="Bauser C.A."/>
            <person name="Becker C."/>
            <person name="Birren B.W."/>
            <person name="Chen Z."/>
            <person name="Choi J."/>
            <person name="Crouch J.A."/>
            <person name="Duvick J.P."/>
            <person name="Farman M.A."/>
            <person name="Gan P."/>
            <person name="Heiman D."/>
            <person name="Henrissat B."/>
            <person name="Howard R.J."/>
            <person name="Kabbage M."/>
            <person name="Koch C."/>
            <person name="Kracher B."/>
            <person name="Kubo Y."/>
            <person name="Law A.D."/>
            <person name="Lebrun M.-H."/>
            <person name="Lee Y.-H."/>
            <person name="Miyara I."/>
            <person name="Moore N."/>
            <person name="Neumann U."/>
            <person name="Nordstroem K."/>
            <person name="Panaccione D.G."/>
            <person name="Panstruga R."/>
            <person name="Place M."/>
            <person name="Proctor R.H."/>
            <person name="Prusky D."/>
            <person name="Rech G."/>
            <person name="Reinhardt R."/>
            <person name="Rollins J.A."/>
            <person name="Rounsley S."/>
            <person name="Schardl C.L."/>
            <person name="Schwartz D.C."/>
            <person name="Shenoy N."/>
            <person name="Shirasu K."/>
            <person name="Sikhakolli U.R."/>
            <person name="Stueber K."/>
            <person name="Sukno S.A."/>
            <person name="Sweigard J.A."/>
            <person name="Takano Y."/>
            <person name="Takahara H."/>
            <person name="Trail F."/>
            <person name="van der Does H.C."/>
            <person name="Voll L.M."/>
            <person name="Will I."/>
            <person name="Young S."/>
            <person name="Zeng Q."/>
            <person name="Zhang J."/>
            <person name="Zhou S."/>
            <person name="Dickman M.B."/>
            <person name="Schulze-Lefert P."/>
            <person name="Ver Loren van Themaat E."/>
            <person name="Ma L.-J."/>
            <person name="Vaillancourt L.J."/>
        </authorList>
    </citation>
    <scope>NUCLEOTIDE SEQUENCE [LARGE SCALE GENOMIC DNA]</scope>
    <source>
        <strain evidence="3">IMI 349063</strain>
    </source>
</reference>
<evidence type="ECO:0000256" key="1">
    <source>
        <dbReference type="SAM" id="MobiDB-lite"/>
    </source>
</evidence>
<sequence length="444" mass="45892">MAVVVGHPRPEALEGEGAAPGVDVPVPGLGGRLEKEPGLSGIEVDVVAREAEDTGFVVLGHVLADSREVLDDGDVEPLQLRGGADARVLQDLGAVERPAGNNDFPRGPNRGQLAPVLRGPSRVCAVHGRAPQNFHAVRDRDGAALVEQDPGDEAVGLDRERVARGIVQGVADVAVGARACAVGVDVQAHAVESRLLVPVRGSRVDVPDDQLGNVVRVLVGGVGETMHDAEDVVRLLSPRVVPGVDAQPPVESMARGAAGEPLVPLNVDEVLAHAVGRPSLVAGTVDNNLPVGIRGQSRNGRVVHGAAPKRRAARVLYTESLSPGRRVNAGVEGPVGRAIGLSLVSVLELRVFRVLDKEVPAGQRAVHGGIVVGNRAPDGVVCTILAGLEKKSLVAGPGEVGGHGSSSRTAAYHNVVVDLLGRDGSSGQCHQSQCWVAPKHDEVV</sequence>
<dbReference type="EMBL" id="CACQ02009989">
    <property type="protein sequence ID" value="CCF47661.1"/>
    <property type="molecule type" value="Genomic_DNA"/>
</dbReference>
<name>H1W597_COLHI</name>
<accession>H1W597</accession>
<feature type="compositionally biased region" description="Low complexity" evidence="1">
    <location>
        <begin position="15"/>
        <end position="24"/>
    </location>
</feature>
<dbReference type="AlphaFoldDB" id="H1W597"/>
<evidence type="ECO:0000313" key="2">
    <source>
        <dbReference type="EMBL" id="CCF47661.1"/>
    </source>
</evidence>
<proteinExistence type="predicted"/>
<evidence type="ECO:0000313" key="3">
    <source>
        <dbReference type="Proteomes" id="UP000007174"/>
    </source>
</evidence>
<gene>
    <name evidence="2" type="ORF">CH063_04235</name>
</gene>
<dbReference type="HOGENOM" id="CLU_616781_0_0_1"/>
<dbReference type="Proteomes" id="UP000007174">
    <property type="component" value="Unassembled WGS sequence"/>
</dbReference>
<feature type="region of interest" description="Disordered" evidence="1">
    <location>
        <begin position="1"/>
        <end position="24"/>
    </location>
</feature>
<protein>
    <submittedName>
        <fullName evidence="2">Uncharacterized protein</fullName>
    </submittedName>
</protein>
<organism evidence="2 3">
    <name type="scientific">Colletotrichum higginsianum (strain IMI 349063)</name>
    <name type="common">Crucifer anthracnose fungus</name>
    <dbReference type="NCBI Taxonomy" id="759273"/>
    <lineage>
        <taxon>Eukaryota</taxon>
        <taxon>Fungi</taxon>
        <taxon>Dikarya</taxon>
        <taxon>Ascomycota</taxon>
        <taxon>Pezizomycotina</taxon>
        <taxon>Sordariomycetes</taxon>
        <taxon>Hypocreomycetidae</taxon>
        <taxon>Glomerellales</taxon>
        <taxon>Glomerellaceae</taxon>
        <taxon>Colletotrichum</taxon>
        <taxon>Colletotrichum destructivum species complex</taxon>
    </lineage>
</organism>